<dbReference type="InterPro" id="IPR014436">
    <property type="entry name" value="Extradiol_dOase_DODA"/>
</dbReference>
<dbReference type="GO" id="GO:0008198">
    <property type="term" value="F:ferrous iron binding"/>
    <property type="evidence" value="ECO:0007669"/>
    <property type="project" value="InterPro"/>
</dbReference>
<evidence type="ECO:0000259" key="6">
    <source>
        <dbReference type="Pfam" id="PF02900"/>
    </source>
</evidence>
<dbReference type="PANTHER" id="PTHR30096">
    <property type="entry name" value="4,5-DOPA DIOXYGENASE EXTRADIOL-LIKE PROTEIN"/>
    <property type="match status" value="1"/>
</dbReference>
<dbReference type="InterPro" id="IPR004183">
    <property type="entry name" value="Xdiol_dOase_suB"/>
</dbReference>
<evidence type="ECO:0000313" key="7">
    <source>
        <dbReference type="EMBL" id="CDK26953.1"/>
    </source>
</evidence>
<evidence type="ECO:0000313" key="8">
    <source>
        <dbReference type="Proteomes" id="UP000019384"/>
    </source>
</evidence>
<accession>W6MLG6</accession>
<dbReference type="GO" id="GO:0016702">
    <property type="term" value="F:oxidoreductase activity, acting on single donors with incorporation of molecular oxygen, incorporation of two atoms of oxygen"/>
    <property type="evidence" value="ECO:0007669"/>
    <property type="project" value="UniProtKB-ARBA"/>
</dbReference>
<evidence type="ECO:0000256" key="1">
    <source>
        <dbReference type="ARBA" id="ARBA00001947"/>
    </source>
</evidence>
<dbReference type="CDD" id="cd07363">
    <property type="entry name" value="45_DOPA_Dioxygenase"/>
    <property type="match status" value="1"/>
</dbReference>
<sequence>MHWVCLSSIFICFMSFLLSRYYHLFSPKVLPQSSKAMSTAAQFAFRVQDSQTPVFFWSHGGPTFMYPEEEFGGDRGAFKKVKEIGKIIKEEIRPDFLIVVSAHWQSKGPDLVEVGYSSESLSSKSKKLSSEENELIYDFYGFPDHMYREQFHSVGSQELAQHISQTLGDGGLKSKVVKRGIDHGVWVPFKVAFTDSKSQDSGVYDVDFPLVQVSLTSSSNFDVHFKLGQLLAPYRKLNGLIVCSGMSVHNLRDIGLSMGYPGKVMPYAEPFNKVVSNIVSTGTRNTLLGKFEELETNPELKKLYAASHPTVEHFLPLVVGAGAALDDKGEVLYSNSAYSLGWGMFKWGK</sequence>
<evidence type="ECO:0000256" key="5">
    <source>
        <dbReference type="ARBA" id="ARBA00023002"/>
    </source>
</evidence>
<keyword evidence="3" id="KW-0479">Metal-binding</keyword>
<dbReference type="PANTHER" id="PTHR30096:SF0">
    <property type="entry name" value="4,5-DOPA DIOXYGENASE EXTRADIOL-LIKE PROTEIN"/>
    <property type="match status" value="1"/>
</dbReference>
<reference evidence="7" key="1">
    <citation type="submission" date="2013-12" db="EMBL/GenBank/DDBJ databases">
        <authorList>
            <person name="Genoscope - CEA"/>
        </authorList>
    </citation>
    <scope>NUCLEOTIDE SEQUENCE</scope>
    <source>
        <strain evidence="7">CBS 1993</strain>
    </source>
</reference>
<evidence type="ECO:0000256" key="4">
    <source>
        <dbReference type="ARBA" id="ARBA00022833"/>
    </source>
</evidence>
<comment type="similarity">
    <text evidence="2">Belongs to the DODA-type extradiol aromatic ring-opening dioxygenase family.</text>
</comment>
<dbReference type="SUPFAM" id="SSF53213">
    <property type="entry name" value="LigB-like"/>
    <property type="match status" value="1"/>
</dbReference>
<dbReference type="Pfam" id="PF02900">
    <property type="entry name" value="LigB"/>
    <property type="match status" value="1"/>
</dbReference>
<keyword evidence="5" id="KW-0560">Oxidoreductase</keyword>
<dbReference type="STRING" id="1382522.W6MLG6"/>
<gene>
    <name evidence="7" type="ORF">KUCA_T00002930001</name>
</gene>
<dbReference type="GeneID" id="34520337"/>
<dbReference type="AlphaFoldDB" id="W6MLG6"/>
<organism evidence="7 8">
    <name type="scientific">Kuraishia capsulata CBS 1993</name>
    <dbReference type="NCBI Taxonomy" id="1382522"/>
    <lineage>
        <taxon>Eukaryota</taxon>
        <taxon>Fungi</taxon>
        <taxon>Dikarya</taxon>
        <taxon>Ascomycota</taxon>
        <taxon>Saccharomycotina</taxon>
        <taxon>Pichiomycetes</taxon>
        <taxon>Pichiales</taxon>
        <taxon>Pichiaceae</taxon>
        <taxon>Kuraishia</taxon>
    </lineage>
</organism>
<dbReference type="HOGENOM" id="CLU_046582_1_0_1"/>
<dbReference type="Gene3D" id="3.40.830.10">
    <property type="entry name" value="LigB-like"/>
    <property type="match status" value="1"/>
</dbReference>
<protein>
    <recommendedName>
        <fullName evidence="6">Extradiol ring-cleavage dioxygenase class III enzyme subunit B domain-containing protein</fullName>
    </recommendedName>
</protein>
<dbReference type="Proteomes" id="UP000019384">
    <property type="component" value="Unassembled WGS sequence"/>
</dbReference>
<dbReference type="EMBL" id="HG793127">
    <property type="protein sequence ID" value="CDK26953.1"/>
    <property type="molecule type" value="Genomic_DNA"/>
</dbReference>
<keyword evidence="4" id="KW-0862">Zinc</keyword>
<evidence type="ECO:0000256" key="3">
    <source>
        <dbReference type="ARBA" id="ARBA00022723"/>
    </source>
</evidence>
<proteinExistence type="inferred from homology"/>
<feature type="domain" description="Extradiol ring-cleavage dioxygenase class III enzyme subunit B" evidence="6">
    <location>
        <begin position="55"/>
        <end position="339"/>
    </location>
</feature>
<dbReference type="GO" id="GO:0008270">
    <property type="term" value="F:zinc ion binding"/>
    <property type="evidence" value="ECO:0007669"/>
    <property type="project" value="InterPro"/>
</dbReference>
<dbReference type="RefSeq" id="XP_022458949.1">
    <property type="nucleotide sequence ID" value="XM_022603222.1"/>
</dbReference>
<dbReference type="OrthoDB" id="7396853at2759"/>
<name>W6MLG6_9ASCO</name>
<evidence type="ECO:0000256" key="2">
    <source>
        <dbReference type="ARBA" id="ARBA00007581"/>
    </source>
</evidence>
<keyword evidence="8" id="KW-1185">Reference proteome</keyword>
<reference evidence="7" key="2">
    <citation type="submission" date="2014-02" db="EMBL/GenBank/DDBJ databases">
        <title>Complete DNA sequence of /Kuraishia capsulata/ illustrates novel genomic features among budding yeasts (/Saccharomycotina/).</title>
        <authorList>
            <person name="Morales L."/>
            <person name="Noel B."/>
            <person name="Porcel B."/>
            <person name="Marcet-Houben M."/>
            <person name="Hullo M-F."/>
            <person name="Sacerdot C."/>
            <person name="Tekaia F."/>
            <person name="Leh-Louis V."/>
            <person name="Despons L."/>
            <person name="Khanna V."/>
            <person name="Aury J-M."/>
            <person name="Barbe V."/>
            <person name="Couloux A."/>
            <person name="Labadie K."/>
            <person name="Pelletier E."/>
            <person name="Souciet J-L."/>
            <person name="Boekhout T."/>
            <person name="Gabaldon T."/>
            <person name="Wincker P."/>
            <person name="Dujon B."/>
        </authorList>
    </citation>
    <scope>NUCLEOTIDE SEQUENCE</scope>
    <source>
        <strain evidence="7">CBS 1993</strain>
    </source>
</reference>
<comment type="cofactor">
    <cofactor evidence="1">
        <name>Zn(2+)</name>
        <dbReference type="ChEBI" id="CHEBI:29105"/>
    </cofactor>
</comment>